<proteinExistence type="predicted"/>
<accession>A0A8T2PFH8</accession>
<gene>
    <name evidence="1" type="ORF">JZ751_020506</name>
</gene>
<evidence type="ECO:0000313" key="2">
    <source>
        <dbReference type="Proteomes" id="UP000824540"/>
    </source>
</evidence>
<evidence type="ECO:0000313" key="1">
    <source>
        <dbReference type="EMBL" id="KAG9352093.1"/>
    </source>
</evidence>
<dbReference type="Proteomes" id="UP000824540">
    <property type="component" value="Unassembled WGS sequence"/>
</dbReference>
<dbReference type="EMBL" id="JAFBMS010000005">
    <property type="protein sequence ID" value="KAG9352093.1"/>
    <property type="molecule type" value="Genomic_DNA"/>
</dbReference>
<name>A0A8T2PFH8_9TELE</name>
<dbReference type="AlphaFoldDB" id="A0A8T2PFH8"/>
<protein>
    <submittedName>
        <fullName evidence="1">Uncharacterized protein</fullName>
    </submittedName>
</protein>
<keyword evidence="2" id="KW-1185">Reference proteome</keyword>
<comment type="caution">
    <text evidence="1">The sequence shown here is derived from an EMBL/GenBank/DDBJ whole genome shotgun (WGS) entry which is preliminary data.</text>
</comment>
<organism evidence="1 2">
    <name type="scientific">Albula glossodonta</name>
    <name type="common">roundjaw bonefish</name>
    <dbReference type="NCBI Taxonomy" id="121402"/>
    <lineage>
        <taxon>Eukaryota</taxon>
        <taxon>Metazoa</taxon>
        <taxon>Chordata</taxon>
        <taxon>Craniata</taxon>
        <taxon>Vertebrata</taxon>
        <taxon>Euteleostomi</taxon>
        <taxon>Actinopterygii</taxon>
        <taxon>Neopterygii</taxon>
        <taxon>Teleostei</taxon>
        <taxon>Albuliformes</taxon>
        <taxon>Albulidae</taxon>
        <taxon>Albula</taxon>
    </lineage>
</organism>
<sequence>MGEYLGGNIASDYKRAVLDPVFVGPSLCRVRLRWCGMGRPVSVELPLHQPLPATRQIPAGCRQRETRFSFRKHLALTRTVPGCRM</sequence>
<reference evidence="1" key="1">
    <citation type="thesis" date="2021" institute="BYU ScholarsArchive" country="Provo, UT, USA">
        <title>Applications of and Algorithms for Genome Assembly and Genomic Analyses with an Emphasis on Marine Teleosts.</title>
        <authorList>
            <person name="Pickett B.D."/>
        </authorList>
    </citation>
    <scope>NUCLEOTIDE SEQUENCE</scope>
    <source>
        <strain evidence="1">HI-2016</strain>
    </source>
</reference>